<proteinExistence type="predicted"/>
<evidence type="ECO:0000313" key="2">
    <source>
        <dbReference type="Proteomes" id="UP000007509"/>
    </source>
</evidence>
<accession>J3CGW3</accession>
<dbReference type="EMBL" id="AKJY01000045">
    <property type="protein sequence ID" value="EJL71141.1"/>
    <property type="molecule type" value="Genomic_DNA"/>
</dbReference>
<gene>
    <name evidence="1" type="ORF">PMI13_02533</name>
</gene>
<dbReference type="PATRIC" id="fig|1144316.3.peg.2553"/>
<dbReference type="AlphaFoldDB" id="J3CGW3"/>
<keyword evidence="2" id="KW-1185">Reference proteome</keyword>
<protein>
    <submittedName>
        <fullName evidence="1">Uncharacterized protein</fullName>
    </submittedName>
</protein>
<comment type="caution">
    <text evidence="1">The sequence shown here is derived from an EMBL/GenBank/DDBJ whole genome shotgun (WGS) entry which is preliminary data.</text>
</comment>
<dbReference type="Proteomes" id="UP000007509">
    <property type="component" value="Unassembled WGS sequence"/>
</dbReference>
<name>J3CGW3_9FLAO</name>
<reference evidence="1 2" key="1">
    <citation type="journal article" date="2012" name="J. Bacteriol.">
        <title>Twenty-one genome sequences from Pseudomonas species and 19 genome sequences from diverse bacteria isolated from the rhizosphere and endosphere of Populus deltoides.</title>
        <authorList>
            <person name="Brown S.D."/>
            <person name="Utturkar S.M."/>
            <person name="Klingeman D.M."/>
            <person name="Johnson C.M."/>
            <person name="Martin S.L."/>
            <person name="Land M.L."/>
            <person name="Lu T.Y."/>
            <person name="Schadt C.W."/>
            <person name="Doktycz M.J."/>
            <person name="Pelletier D.A."/>
        </authorList>
    </citation>
    <scope>NUCLEOTIDE SEQUENCE [LARGE SCALE GENOMIC DNA]</scope>
    <source>
        <strain evidence="1 2">CF314</strain>
    </source>
</reference>
<evidence type="ECO:0000313" key="1">
    <source>
        <dbReference type="EMBL" id="EJL71141.1"/>
    </source>
</evidence>
<organism evidence="1 2">
    <name type="scientific">Chryseobacterium populi</name>
    <dbReference type="NCBI Taxonomy" id="1144316"/>
    <lineage>
        <taxon>Bacteria</taxon>
        <taxon>Pseudomonadati</taxon>
        <taxon>Bacteroidota</taxon>
        <taxon>Flavobacteriia</taxon>
        <taxon>Flavobacteriales</taxon>
        <taxon>Weeksellaceae</taxon>
        <taxon>Chryseobacterium group</taxon>
        <taxon>Chryseobacterium</taxon>
    </lineage>
</organism>
<sequence>MNKTPNHTIFGFSEQPQLNNGNVLEEIKKLPGLVAATDIAGMMYQGKNAGRIS</sequence>